<proteinExistence type="predicted"/>
<evidence type="ECO:0000313" key="3">
    <source>
        <dbReference type="Proteomes" id="UP001216510"/>
    </source>
</evidence>
<protein>
    <submittedName>
        <fullName evidence="2">DUF3526 domain-containing protein</fullName>
    </submittedName>
</protein>
<feature type="transmembrane region" description="Helical" evidence="1">
    <location>
        <begin position="224"/>
        <end position="251"/>
    </location>
</feature>
<feature type="transmembrane region" description="Helical" evidence="1">
    <location>
        <begin position="263"/>
        <end position="282"/>
    </location>
</feature>
<feature type="transmembrane region" description="Helical" evidence="1">
    <location>
        <begin position="149"/>
        <end position="171"/>
    </location>
</feature>
<dbReference type="Proteomes" id="UP001216510">
    <property type="component" value="Chromosome"/>
</dbReference>
<dbReference type="EMBL" id="CP119083">
    <property type="protein sequence ID" value="WEF33702.1"/>
    <property type="molecule type" value="Genomic_DNA"/>
</dbReference>
<keyword evidence="3" id="KW-1185">Reference proteome</keyword>
<dbReference type="PANTHER" id="PTHR43471">
    <property type="entry name" value="ABC TRANSPORTER PERMEASE"/>
    <property type="match status" value="1"/>
</dbReference>
<gene>
    <name evidence="2" type="ORF">PX653_02615</name>
</gene>
<evidence type="ECO:0000313" key="2">
    <source>
        <dbReference type="EMBL" id="WEF33702.1"/>
    </source>
</evidence>
<sequence length="485" mass="51317">MTARLFRMELRLLLRAPSCAVLAVLMLLALCWGAANGARHVRAQQATIERIDQHVRGKVAADQAALARWRASAGPRLPYWQDPSDPAGYMRYGLHAYAVKAPAPLAAVAVGQSRLLPYYLRVDLDYVAPPAAAFDFVSPRLLGLGEVDLAFLLVYIWPLAVIALGATRLAAERDSGALALIAAQARSLRLLVLGKFAALATVCVPFVLAATALALVLAGTSLRAAPAALALLAVALAGYTLFWVALASFVASRNGVVGSSLRLVGAWIALAFLLPAAAALLVDLGRTPAPALAYLDALRRANDVAPARRDALFKDYVASRPAYHGALARVAAVPYATKQIAVQMAAERKAAASVARRRAQAGARAAALQWLSPVLVVDGLLQRMAGTGIERHEAFLRDADDYTNRLRAFFWPRALQAAAAPAEHCAGCAVRLAFTEHDAIPRYQPVRSAGGPAPAPIDGALASYPWLLAAILVALMGLGRRGPLP</sequence>
<organism evidence="2 3">
    <name type="scientific">Pseudoduganella chitinolytica</name>
    <dbReference type="NCBI Taxonomy" id="34070"/>
    <lineage>
        <taxon>Bacteria</taxon>
        <taxon>Pseudomonadati</taxon>
        <taxon>Pseudomonadota</taxon>
        <taxon>Betaproteobacteria</taxon>
        <taxon>Burkholderiales</taxon>
        <taxon>Oxalobacteraceae</taxon>
        <taxon>Telluria group</taxon>
        <taxon>Pseudoduganella</taxon>
    </lineage>
</organism>
<accession>A0ABY8BCR5</accession>
<dbReference type="InterPro" id="IPR021913">
    <property type="entry name" value="DUF3526"/>
</dbReference>
<evidence type="ECO:0000256" key="1">
    <source>
        <dbReference type="SAM" id="Phobius"/>
    </source>
</evidence>
<dbReference type="Pfam" id="PF12040">
    <property type="entry name" value="DUF3526"/>
    <property type="match status" value="1"/>
</dbReference>
<dbReference type="RefSeq" id="WP_277416392.1">
    <property type="nucleotide sequence ID" value="NZ_CP119083.1"/>
</dbReference>
<name>A0ABY8BCR5_9BURK</name>
<keyword evidence="1" id="KW-1133">Transmembrane helix</keyword>
<keyword evidence="1" id="KW-0812">Transmembrane</keyword>
<reference evidence="2 3" key="1">
    <citation type="submission" date="2023-02" db="EMBL/GenBank/DDBJ databases">
        <title>Gemone sequence of Telluria chitinolytica ACM 3522T.</title>
        <authorList>
            <person name="Frediansyah A."/>
            <person name="Miess H."/>
            <person name="Gross H."/>
        </authorList>
    </citation>
    <scope>NUCLEOTIDE SEQUENCE [LARGE SCALE GENOMIC DNA]</scope>
    <source>
        <strain evidence="2 3">ACM 3522</strain>
    </source>
</reference>
<keyword evidence="1" id="KW-0472">Membrane</keyword>
<feature type="transmembrane region" description="Helical" evidence="1">
    <location>
        <begin position="192"/>
        <end position="218"/>
    </location>
</feature>